<name>A0A375BSH7_9BURK</name>
<protein>
    <submittedName>
        <fullName evidence="3">Indoleacetamide hydrolase</fullName>
        <ecNumber evidence="3">3.5.1.-</ecNumber>
    </submittedName>
</protein>
<dbReference type="EMBL" id="OFSP01000017">
    <property type="protein sequence ID" value="SOY51691.1"/>
    <property type="molecule type" value="Genomic_DNA"/>
</dbReference>
<dbReference type="GO" id="GO:0016787">
    <property type="term" value="F:hydrolase activity"/>
    <property type="evidence" value="ECO:0007669"/>
    <property type="project" value="UniProtKB-KW"/>
</dbReference>
<proteinExistence type="inferred from homology"/>
<dbReference type="InterPro" id="IPR020556">
    <property type="entry name" value="Amidase_CS"/>
</dbReference>
<dbReference type="AlphaFoldDB" id="A0A375BSH7"/>
<sequence>MKSAELLWRWSAVDIADAVRRREISCREVTASVLSRIETLNPSLNALPEVLAQEALASADAADRQVAEGAGLGPLHGVPVTIKINVDQAGHATTNGVIPLKHNIAREDAPVVAHWRSAGAIIVGRSNTATYSSRWFTENGLHGRTLNPWNADITPGGSSGGAASAVAAGMGALAHGNDIGGSIRYPAYACGVVGLRPTTGRVPAYNPSATAERSITPQLMSVQGPLARSIADLRLGYQAMARHDGRDPAWVPVPLELPLPAGPIRVALFSRCPGIPVDPAVSAALDRAAQWLQQAGYAVEEASLPDFLEAAALWRTLIVDDSRRNLIAGVDQHGDEAMRKSQRNLLDGMQETDRDGFLDALSRRQAIARNWSLFMQTYPLVLMPVSWQRPSVQDADIRTPAENQALLDAQSPLLATAMLGMPGLSVPTGMAGGVPVGVQLVAWRFREDLLLRAGQAIEDAARFIPFTDVQSGI</sequence>
<dbReference type="NCBIfam" id="NF005687">
    <property type="entry name" value="PRK07487.1"/>
    <property type="match status" value="1"/>
</dbReference>
<reference evidence="3" key="1">
    <citation type="submission" date="2018-01" db="EMBL/GenBank/DDBJ databases">
        <authorList>
            <person name="Clerissi C."/>
        </authorList>
    </citation>
    <scope>NUCLEOTIDE SEQUENCE</scope>
    <source>
        <strain evidence="3">Cupriavidus taiwanensis STM 3521</strain>
    </source>
</reference>
<evidence type="ECO:0000313" key="3">
    <source>
        <dbReference type="EMBL" id="SOY51691.1"/>
    </source>
</evidence>
<dbReference type="InterPro" id="IPR036928">
    <property type="entry name" value="AS_sf"/>
</dbReference>
<dbReference type="PANTHER" id="PTHR11895:SF7">
    <property type="entry name" value="GLUTAMYL-TRNA(GLN) AMIDOTRANSFERASE SUBUNIT A, MITOCHONDRIAL"/>
    <property type="match status" value="1"/>
</dbReference>
<dbReference type="Proteomes" id="UP000256297">
    <property type="component" value="Chromosome CBM2589_b"/>
</dbReference>
<dbReference type="RefSeq" id="WP_116338027.1">
    <property type="nucleotide sequence ID" value="NZ_LT976856.1"/>
</dbReference>
<dbReference type="PANTHER" id="PTHR11895">
    <property type="entry name" value="TRANSAMIDASE"/>
    <property type="match status" value="1"/>
</dbReference>
<dbReference type="InterPro" id="IPR023631">
    <property type="entry name" value="Amidase_dom"/>
</dbReference>
<evidence type="ECO:0000259" key="2">
    <source>
        <dbReference type="Pfam" id="PF01425"/>
    </source>
</evidence>
<organism evidence="3">
    <name type="scientific">Cupriavidus taiwanensis</name>
    <dbReference type="NCBI Taxonomy" id="164546"/>
    <lineage>
        <taxon>Bacteria</taxon>
        <taxon>Pseudomonadati</taxon>
        <taxon>Pseudomonadota</taxon>
        <taxon>Betaproteobacteria</taxon>
        <taxon>Burkholderiales</taxon>
        <taxon>Burkholderiaceae</taxon>
        <taxon>Cupriavidus</taxon>
    </lineage>
</organism>
<dbReference type="EC" id="3.5.1.-" evidence="3"/>
<dbReference type="InterPro" id="IPR000120">
    <property type="entry name" value="Amidase"/>
</dbReference>
<accession>A0A375BSH7</accession>
<dbReference type="Gene3D" id="3.90.1300.10">
    <property type="entry name" value="Amidase signature (AS) domain"/>
    <property type="match status" value="1"/>
</dbReference>
<dbReference type="PROSITE" id="PS00571">
    <property type="entry name" value="AMIDASES"/>
    <property type="match status" value="1"/>
</dbReference>
<evidence type="ECO:0000256" key="1">
    <source>
        <dbReference type="ARBA" id="ARBA00009199"/>
    </source>
</evidence>
<dbReference type="SUPFAM" id="SSF75304">
    <property type="entry name" value="Amidase signature (AS) enzymes"/>
    <property type="match status" value="1"/>
</dbReference>
<feature type="domain" description="Amidase" evidence="2">
    <location>
        <begin position="28"/>
        <end position="451"/>
    </location>
</feature>
<comment type="caution">
    <text evidence="3">The sequence shown here is derived from an EMBL/GenBank/DDBJ whole genome shotgun (WGS) entry which is preliminary data.</text>
</comment>
<gene>
    <name evidence="3" type="primary">bam</name>
    <name evidence="3" type="ORF">CBM2589_B240092</name>
</gene>
<dbReference type="Pfam" id="PF01425">
    <property type="entry name" value="Amidase"/>
    <property type="match status" value="1"/>
</dbReference>
<comment type="similarity">
    <text evidence="1">Belongs to the amidase family.</text>
</comment>
<keyword evidence="3" id="KW-0378">Hydrolase</keyword>